<reference evidence="2" key="1">
    <citation type="journal article" date="2018" name="Insect Biochem. Mol. Biol.">
        <title>Functional characterization of odorant-binding proteins from the scarab beetle Holotrichia oblita based on semiochemical-induced expression alteration and gene silencing.</title>
        <authorList>
            <person name="Yin J."/>
            <person name="Wang C."/>
            <person name="Fang C."/>
            <person name="Zhang S."/>
            <person name="Cao Y."/>
            <person name="Li K."/>
            <person name="Leal W.S."/>
        </authorList>
    </citation>
    <scope>NUCLEOTIDE SEQUENCE</scope>
</reference>
<proteinExistence type="evidence at transcript level"/>
<dbReference type="Pfam" id="PF01395">
    <property type="entry name" value="PBP_GOBP"/>
    <property type="match status" value="1"/>
</dbReference>
<dbReference type="EMBL" id="MK252297">
    <property type="protein sequence ID" value="AZK90214.1"/>
    <property type="molecule type" value="mRNA"/>
</dbReference>
<protein>
    <submittedName>
        <fullName evidence="2">Odorant binding protein 10</fullName>
    </submittedName>
</protein>
<dbReference type="InterPro" id="IPR006170">
    <property type="entry name" value="PBP/GOBP"/>
</dbReference>
<gene>
    <name evidence="2" type="primary">OBP10</name>
</gene>
<accession>A0A3Q8SSW4</accession>
<evidence type="ECO:0000313" key="2">
    <source>
        <dbReference type="EMBL" id="AZK90214.1"/>
    </source>
</evidence>
<organism evidence="2">
    <name type="scientific">Holotrichia oblita</name>
    <name type="common">Chafer beetle</name>
    <dbReference type="NCBI Taxonomy" id="644536"/>
    <lineage>
        <taxon>Eukaryota</taxon>
        <taxon>Metazoa</taxon>
        <taxon>Ecdysozoa</taxon>
        <taxon>Arthropoda</taxon>
        <taxon>Hexapoda</taxon>
        <taxon>Insecta</taxon>
        <taxon>Pterygota</taxon>
        <taxon>Neoptera</taxon>
        <taxon>Endopterygota</taxon>
        <taxon>Coleoptera</taxon>
        <taxon>Polyphaga</taxon>
        <taxon>Scarabaeiformia</taxon>
        <taxon>Scarabaeidae</taxon>
        <taxon>Melolonthinae</taxon>
        <taxon>Holotrichia</taxon>
    </lineage>
</organism>
<dbReference type="SUPFAM" id="SSF47565">
    <property type="entry name" value="Insect pheromone/odorant-binding proteins"/>
    <property type="match status" value="1"/>
</dbReference>
<sequence>MKEIVLYFFILILMKANCLNQPNYAYECMAELGVSWSQMEEFEKSNPPHNIKCLSLCMGEKSGYITNKQINETAVLEELPSGVSIDFEQCKDITGIDDCDEFFKILECIREQFAKSMDDLKKT</sequence>
<dbReference type="SMART" id="SM00708">
    <property type="entry name" value="PhBP"/>
    <property type="match status" value="1"/>
</dbReference>
<dbReference type="Gene3D" id="1.10.238.20">
    <property type="entry name" value="Pheromone/general odorant binding protein domain"/>
    <property type="match status" value="1"/>
</dbReference>
<dbReference type="InterPro" id="IPR036728">
    <property type="entry name" value="PBP_GOBP_sf"/>
</dbReference>
<dbReference type="GO" id="GO:0005549">
    <property type="term" value="F:odorant binding"/>
    <property type="evidence" value="ECO:0007669"/>
    <property type="project" value="InterPro"/>
</dbReference>
<dbReference type="CDD" id="cd23992">
    <property type="entry name" value="PBP_GOBP"/>
    <property type="match status" value="1"/>
</dbReference>
<feature type="chain" id="PRO_5018598712" evidence="1">
    <location>
        <begin position="19"/>
        <end position="123"/>
    </location>
</feature>
<evidence type="ECO:0000256" key="1">
    <source>
        <dbReference type="SAM" id="SignalP"/>
    </source>
</evidence>
<dbReference type="AlphaFoldDB" id="A0A3Q8SSW4"/>
<keyword evidence="1" id="KW-0732">Signal</keyword>
<feature type="signal peptide" evidence="1">
    <location>
        <begin position="1"/>
        <end position="18"/>
    </location>
</feature>
<name>A0A3Q8SSW4_HOLOL</name>